<dbReference type="AlphaFoldDB" id="A0A849AB57"/>
<evidence type="ECO:0000256" key="2">
    <source>
        <dbReference type="ARBA" id="ARBA00022679"/>
    </source>
</evidence>
<sequence length="212" mass="22150">MTRIVSGRWKGRTLATPSGSVTRPSSEKMRAALGNALTAATDLDGLTVLDLYAGSGALGLELLSRGAGRLTCVEVDRKALESLRRNVSDLRAGAEVVVVPGKVETVLGQLPAAAFDIVVADPPYALTNDDLRRVLALLVPTLRPGADVVVERAARAGAPPWPPELEPGRGKTYGDTALWYAVLASAPPTDPSAAPPRPRTDPPPPRQHGSAS</sequence>
<dbReference type="SUPFAM" id="SSF53335">
    <property type="entry name" value="S-adenosyl-L-methionine-dependent methyltransferases"/>
    <property type="match status" value="1"/>
</dbReference>
<keyword evidence="2 4" id="KW-0808">Transferase</keyword>
<evidence type="ECO:0000313" key="5">
    <source>
        <dbReference type="Proteomes" id="UP000562984"/>
    </source>
</evidence>
<feature type="compositionally biased region" description="Pro residues" evidence="3">
    <location>
        <begin position="188"/>
        <end position="206"/>
    </location>
</feature>
<evidence type="ECO:0000256" key="1">
    <source>
        <dbReference type="ARBA" id="ARBA00022603"/>
    </source>
</evidence>
<keyword evidence="5" id="KW-1185">Reference proteome</keyword>
<dbReference type="Gene3D" id="3.40.50.150">
    <property type="entry name" value="Vaccinia Virus protein VP39"/>
    <property type="match status" value="1"/>
</dbReference>
<dbReference type="GO" id="GO:0003676">
    <property type="term" value="F:nucleic acid binding"/>
    <property type="evidence" value="ECO:0007669"/>
    <property type="project" value="InterPro"/>
</dbReference>
<organism evidence="4 5">
    <name type="scientific">Nakamurella aerolata</name>
    <dbReference type="NCBI Taxonomy" id="1656892"/>
    <lineage>
        <taxon>Bacteria</taxon>
        <taxon>Bacillati</taxon>
        <taxon>Actinomycetota</taxon>
        <taxon>Actinomycetes</taxon>
        <taxon>Nakamurellales</taxon>
        <taxon>Nakamurellaceae</taxon>
        <taxon>Nakamurella</taxon>
    </lineage>
</organism>
<dbReference type="PANTHER" id="PTHR43542:SF1">
    <property type="entry name" value="METHYLTRANSFERASE"/>
    <property type="match status" value="1"/>
</dbReference>
<dbReference type="CDD" id="cd02440">
    <property type="entry name" value="AdoMet_MTases"/>
    <property type="match status" value="1"/>
</dbReference>
<dbReference type="Pfam" id="PF03602">
    <property type="entry name" value="Cons_hypoth95"/>
    <property type="match status" value="1"/>
</dbReference>
<protein>
    <submittedName>
        <fullName evidence="4">23S rRNA (Adenine(2030)-N(6))-methyltransferase RlmJ</fullName>
    </submittedName>
</protein>
<proteinExistence type="predicted"/>
<dbReference type="PANTHER" id="PTHR43542">
    <property type="entry name" value="METHYLTRANSFERASE"/>
    <property type="match status" value="1"/>
</dbReference>
<reference evidence="4 5" key="1">
    <citation type="submission" date="2020-05" db="EMBL/GenBank/DDBJ databases">
        <title>Nakamurella sp. DB0629 isolated from air conditioner.</title>
        <authorList>
            <person name="Kim D.H."/>
            <person name="Kim D.-U."/>
        </authorList>
    </citation>
    <scope>NUCLEOTIDE SEQUENCE [LARGE SCALE GENOMIC DNA]</scope>
    <source>
        <strain evidence="4 5">DB0629</strain>
    </source>
</reference>
<dbReference type="InterPro" id="IPR004398">
    <property type="entry name" value="RNA_MeTrfase_RsmD"/>
</dbReference>
<comment type="caution">
    <text evidence="4">The sequence shown here is derived from an EMBL/GenBank/DDBJ whole genome shotgun (WGS) entry which is preliminary data.</text>
</comment>
<dbReference type="GO" id="GO:0031167">
    <property type="term" value="P:rRNA methylation"/>
    <property type="evidence" value="ECO:0007669"/>
    <property type="project" value="InterPro"/>
</dbReference>
<name>A0A849AB57_9ACTN</name>
<dbReference type="PROSITE" id="PS00092">
    <property type="entry name" value="N6_MTASE"/>
    <property type="match status" value="1"/>
</dbReference>
<feature type="region of interest" description="Disordered" evidence="3">
    <location>
        <begin position="184"/>
        <end position="212"/>
    </location>
</feature>
<dbReference type="InterPro" id="IPR002052">
    <property type="entry name" value="DNA_methylase_N6_adenine_CS"/>
</dbReference>
<dbReference type="PIRSF" id="PIRSF004553">
    <property type="entry name" value="CHP00095"/>
    <property type="match status" value="1"/>
</dbReference>
<dbReference type="EMBL" id="JABEND010000010">
    <property type="protein sequence ID" value="NNG37177.1"/>
    <property type="molecule type" value="Genomic_DNA"/>
</dbReference>
<accession>A0A849AB57</accession>
<keyword evidence="1 4" id="KW-0489">Methyltransferase</keyword>
<dbReference type="InterPro" id="IPR029063">
    <property type="entry name" value="SAM-dependent_MTases_sf"/>
</dbReference>
<evidence type="ECO:0000313" key="4">
    <source>
        <dbReference type="EMBL" id="NNG37177.1"/>
    </source>
</evidence>
<dbReference type="GO" id="GO:0008168">
    <property type="term" value="F:methyltransferase activity"/>
    <property type="evidence" value="ECO:0007669"/>
    <property type="project" value="UniProtKB-KW"/>
</dbReference>
<dbReference type="RefSeq" id="WP_171200866.1">
    <property type="nucleotide sequence ID" value="NZ_JABEND010000010.1"/>
</dbReference>
<gene>
    <name evidence="4" type="primary">rlmJ</name>
    <name evidence="4" type="ORF">HKD39_15990</name>
</gene>
<dbReference type="Proteomes" id="UP000562984">
    <property type="component" value="Unassembled WGS sequence"/>
</dbReference>
<evidence type="ECO:0000256" key="3">
    <source>
        <dbReference type="SAM" id="MobiDB-lite"/>
    </source>
</evidence>